<dbReference type="GO" id="GO:0030272">
    <property type="term" value="F:5-formyltetrahydrofolate cyclo-ligase activity"/>
    <property type="evidence" value="ECO:0007669"/>
    <property type="project" value="UniProtKB-EC"/>
</dbReference>
<proteinExistence type="inferred from homology"/>
<dbReference type="InterPro" id="IPR002698">
    <property type="entry name" value="FTHF_cligase"/>
</dbReference>
<keyword evidence="5" id="KW-0436">Ligase</keyword>
<accession>A0ABT0MST1</accession>
<dbReference type="NCBIfam" id="TIGR02727">
    <property type="entry name" value="MTHFS_bact"/>
    <property type="match status" value="1"/>
</dbReference>
<dbReference type="InterPro" id="IPR037171">
    <property type="entry name" value="NagB/RpiA_transferase-like"/>
</dbReference>
<dbReference type="PIRSF" id="PIRSF006806">
    <property type="entry name" value="FTHF_cligase"/>
    <property type="match status" value="1"/>
</dbReference>
<dbReference type="EMBL" id="JAKPBZ010000109">
    <property type="protein sequence ID" value="MCL2892915.1"/>
    <property type="molecule type" value="Genomic_DNA"/>
</dbReference>
<keyword evidence="6" id="KW-1185">Reference proteome</keyword>
<sequence>MQPIPSSIPPLSSDQLRRQIRRDVRQRRRQFSAEQQALFAQQALERALAHQKIRQADSIAVFLSFDGELDTQPLIQRLWQRGKRVYLPALHPFSAGNLLFLRYEPDSELVLNRLKILEPRLDVRRVLPPQRLDVLLTPLVAFDRQGQRLGMGGGFYDRTLRHWQQGGPYPIGLAHDCQQVDLLPAERWDIPLPEIITPSRCWRW</sequence>
<comment type="similarity">
    <text evidence="1 4">Belongs to the 5-formyltetrahydrofolate cyclo-ligase family.</text>
</comment>
<keyword evidence="4" id="KW-0479">Metal-binding</keyword>
<organism evidence="5 6">
    <name type="scientific">Brenneria tiliae</name>
    <dbReference type="NCBI Taxonomy" id="2914984"/>
    <lineage>
        <taxon>Bacteria</taxon>
        <taxon>Pseudomonadati</taxon>
        <taxon>Pseudomonadota</taxon>
        <taxon>Gammaproteobacteria</taxon>
        <taxon>Enterobacterales</taxon>
        <taxon>Pectobacteriaceae</taxon>
        <taxon>Brenneria</taxon>
    </lineage>
</organism>
<evidence type="ECO:0000256" key="4">
    <source>
        <dbReference type="RuleBase" id="RU361279"/>
    </source>
</evidence>
<keyword evidence="4" id="KW-0460">Magnesium</keyword>
<evidence type="ECO:0000313" key="5">
    <source>
        <dbReference type="EMBL" id="MCL2892915.1"/>
    </source>
</evidence>
<comment type="catalytic activity">
    <reaction evidence="4">
        <text>(6S)-5-formyl-5,6,7,8-tetrahydrofolate + ATP = (6R)-5,10-methenyltetrahydrofolate + ADP + phosphate</text>
        <dbReference type="Rhea" id="RHEA:10488"/>
        <dbReference type="ChEBI" id="CHEBI:30616"/>
        <dbReference type="ChEBI" id="CHEBI:43474"/>
        <dbReference type="ChEBI" id="CHEBI:57455"/>
        <dbReference type="ChEBI" id="CHEBI:57457"/>
        <dbReference type="ChEBI" id="CHEBI:456216"/>
        <dbReference type="EC" id="6.3.3.2"/>
    </reaction>
</comment>
<dbReference type="EC" id="6.3.3.2" evidence="4"/>
<dbReference type="Gene3D" id="3.40.50.10420">
    <property type="entry name" value="NagB/RpiA/CoA transferase-like"/>
    <property type="match status" value="1"/>
</dbReference>
<evidence type="ECO:0000256" key="2">
    <source>
        <dbReference type="ARBA" id="ARBA00022741"/>
    </source>
</evidence>
<dbReference type="Pfam" id="PF01812">
    <property type="entry name" value="5-FTHF_cyc-lig"/>
    <property type="match status" value="1"/>
</dbReference>
<gene>
    <name evidence="5" type="ORF">MFP26_09460</name>
</gene>
<comment type="cofactor">
    <cofactor evidence="4">
        <name>Mg(2+)</name>
        <dbReference type="ChEBI" id="CHEBI:18420"/>
    </cofactor>
</comment>
<dbReference type="RefSeq" id="WP_249244483.1">
    <property type="nucleotide sequence ID" value="NZ_JAKPBZ010000109.1"/>
</dbReference>
<dbReference type="InterPro" id="IPR024185">
    <property type="entry name" value="FTHF_cligase-like_sf"/>
</dbReference>
<dbReference type="Proteomes" id="UP001203069">
    <property type="component" value="Unassembled WGS sequence"/>
</dbReference>
<dbReference type="PANTHER" id="PTHR23407:SF1">
    <property type="entry name" value="5-FORMYLTETRAHYDROFOLATE CYCLO-LIGASE"/>
    <property type="match status" value="1"/>
</dbReference>
<keyword evidence="3 4" id="KW-0067">ATP-binding</keyword>
<dbReference type="PANTHER" id="PTHR23407">
    <property type="entry name" value="ATPASE INHIBITOR/5-FORMYLTETRAHYDROFOLATE CYCLO-LIGASE"/>
    <property type="match status" value="1"/>
</dbReference>
<dbReference type="SUPFAM" id="SSF100950">
    <property type="entry name" value="NagB/RpiA/CoA transferase-like"/>
    <property type="match status" value="1"/>
</dbReference>
<evidence type="ECO:0000256" key="3">
    <source>
        <dbReference type="ARBA" id="ARBA00022840"/>
    </source>
</evidence>
<reference evidence="5 6" key="1">
    <citation type="submission" date="2022-02" db="EMBL/GenBank/DDBJ databases">
        <title>Description of Brenneria tiliae sp. nov. isolated from symptomatic Tilia x moltkei and Tilia x europaea trees in the UK.</title>
        <authorList>
            <person name="Kile H."/>
        </authorList>
    </citation>
    <scope>NUCLEOTIDE SEQUENCE [LARGE SCALE GENOMIC DNA]</scope>
    <source>
        <strain evidence="5 6">MC1SB4.1</strain>
    </source>
</reference>
<protein>
    <recommendedName>
        <fullName evidence="4">5-formyltetrahydrofolate cyclo-ligase</fullName>
        <ecNumber evidence="4">6.3.3.2</ecNumber>
    </recommendedName>
</protein>
<comment type="caution">
    <text evidence="5">The sequence shown here is derived from an EMBL/GenBank/DDBJ whole genome shotgun (WGS) entry which is preliminary data.</text>
</comment>
<evidence type="ECO:0000256" key="1">
    <source>
        <dbReference type="ARBA" id="ARBA00010638"/>
    </source>
</evidence>
<name>A0ABT0MST1_9GAMM</name>
<evidence type="ECO:0000313" key="6">
    <source>
        <dbReference type="Proteomes" id="UP001203069"/>
    </source>
</evidence>
<keyword evidence="2 4" id="KW-0547">Nucleotide-binding</keyword>